<reference evidence="8" key="1">
    <citation type="submission" date="2021-02" db="EMBL/GenBank/DDBJ databases">
        <authorList>
            <person name="Nowell W R."/>
        </authorList>
    </citation>
    <scope>NUCLEOTIDE SEQUENCE</scope>
</reference>
<evidence type="ECO:0000256" key="2">
    <source>
        <dbReference type="ARBA" id="ARBA00022692"/>
    </source>
</evidence>
<dbReference type="OrthoDB" id="9990906at2759"/>
<feature type="transmembrane region" description="Helical" evidence="6">
    <location>
        <begin position="393"/>
        <end position="416"/>
    </location>
</feature>
<evidence type="ECO:0000256" key="4">
    <source>
        <dbReference type="ARBA" id="ARBA00023136"/>
    </source>
</evidence>
<keyword evidence="2 5" id="KW-0812">Transmembrane</keyword>
<dbReference type="InterPro" id="IPR052954">
    <property type="entry name" value="GPCR-Ligand_Int"/>
</dbReference>
<organism evidence="8 9">
    <name type="scientific">Rotaria sordida</name>
    <dbReference type="NCBI Taxonomy" id="392033"/>
    <lineage>
        <taxon>Eukaryota</taxon>
        <taxon>Metazoa</taxon>
        <taxon>Spiralia</taxon>
        <taxon>Gnathifera</taxon>
        <taxon>Rotifera</taxon>
        <taxon>Eurotatoria</taxon>
        <taxon>Bdelloidea</taxon>
        <taxon>Philodinida</taxon>
        <taxon>Philodinidae</taxon>
        <taxon>Rotaria</taxon>
    </lineage>
</organism>
<evidence type="ECO:0000313" key="8">
    <source>
        <dbReference type="EMBL" id="CAF0986403.1"/>
    </source>
</evidence>
<evidence type="ECO:0000259" key="7">
    <source>
        <dbReference type="PROSITE" id="PS50262"/>
    </source>
</evidence>
<dbReference type="SUPFAM" id="SSF81321">
    <property type="entry name" value="Family A G protein-coupled receptor-like"/>
    <property type="match status" value="1"/>
</dbReference>
<dbReference type="PANTHER" id="PTHR46641:SF25">
    <property type="entry name" value="CNMAMIDE RECEPTOR-RELATED"/>
    <property type="match status" value="1"/>
</dbReference>
<evidence type="ECO:0000256" key="3">
    <source>
        <dbReference type="ARBA" id="ARBA00022989"/>
    </source>
</evidence>
<keyword evidence="5" id="KW-0807">Transducer</keyword>
<protein>
    <recommendedName>
        <fullName evidence="7">G-protein coupled receptors family 1 profile domain-containing protein</fullName>
    </recommendedName>
</protein>
<keyword evidence="5" id="KW-0297">G-protein coupled receptor</keyword>
<dbReference type="PRINTS" id="PR00237">
    <property type="entry name" value="GPCRRHODOPSN"/>
</dbReference>
<dbReference type="CDD" id="cd14978">
    <property type="entry name" value="7tmA_FMRFamide_R-like"/>
    <property type="match status" value="1"/>
</dbReference>
<dbReference type="EMBL" id="CAJNOO010000590">
    <property type="protein sequence ID" value="CAF0986403.1"/>
    <property type="molecule type" value="Genomic_DNA"/>
</dbReference>
<feature type="transmembrane region" description="Helical" evidence="6">
    <location>
        <begin position="102"/>
        <end position="125"/>
    </location>
</feature>
<dbReference type="PROSITE" id="PS50262">
    <property type="entry name" value="G_PROTEIN_RECEP_F1_2"/>
    <property type="match status" value="1"/>
</dbReference>
<feature type="transmembrane region" description="Helical" evidence="6">
    <location>
        <begin position="145"/>
        <end position="164"/>
    </location>
</feature>
<feature type="transmembrane region" description="Helical" evidence="6">
    <location>
        <begin position="243"/>
        <end position="267"/>
    </location>
</feature>
<comment type="caution">
    <text evidence="8">The sequence shown here is derived from an EMBL/GenBank/DDBJ whole genome shotgun (WGS) entry which is preliminary data.</text>
</comment>
<evidence type="ECO:0000313" key="9">
    <source>
        <dbReference type="Proteomes" id="UP000663882"/>
    </source>
</evidence>
<dbReference type="GO" id="GO:0004930">
    <property type="term" value="F:G protein-coupled receptor activity"/>
    <property type="evidence" value="ECO:0007669"/>
    <property type="project" value="UniProtKB-KW"/>
</dbReference>
<feature type="transmembrane region" description="Helical" evidence="6">
    <location>
        <begin position="67"/>
        <end position="90"/>
    </location>
</feature>
<dbReference type="Pfam" id="PF00001">
    <property type="entry name" value="7tm_1"/>
    <property type="match status" value="1"/>
</dbReference>
<keyword evidence="3 6" id="KW-1133">Transmembrane helix</keyword>
<feature type="transmembrane region" description="Helical" evidence="6">
    <location>
        <begin position="184"/>
        <end position="207"/>
    </location>
</feature>
<comment type="subcellular location">
    <subcellularLocation>
        <location evidence="1">Membrane</location>
    </subcellularLocation>
</comment>
<evidence type="ECO:0000256" key="1">
    <source>
        <dbReference type="ARBA" id="ARBA00004370"/>
    </source>
</evidence>
<dbReference type="AlphaFoldDB" id="A0A814FRR0"/>
<keyword evidence="5" id="KW-0675">Receptor</keyword>
<evidence type="ECO:0000256" key="6">
    <source>
        <dbReference type="SAM" id="Phobius"/>
    </source>
</evidence>
<dbReference type="InterPro" id="IPR017452">
    <property type="entry name" value="GPCR_Rhodpsn_7TM"/>
</dbReference>
<dbReference type="PANTHER" id="PTHR46641">
    <property type="entry name" value="FMRFAMIDE RECEPTOR-RELATED"/>
    <property type="match status" value="1"/>
</dbReference>
<dbReference type="Gene3D" id="1.20.1070.10">
    <property type="entry name" value="Rhodopsin 7-helix transmembrane proteins"/>
    <property type="match status" value="1"/>
</dbReference>
<dbReference type="InterPro" id="IPR000276">
    <property type="entry name" value="GPCR_Rhodpsn"/>
</dbReference>
<keyword evidence="4 6" id="KW-0472">Membrane</keyword>
<dbReference type="Proteomes" id="UP000663882">
    <property type="component" value="Unassembled WGS sequence"/>
</dbReference>
<sequence length="487" mass="56618">MIDATNDTNFLHALSPASCEELENLLKFVNASYYESRNMTRDDYFTLLRTPYCIPKPYLGVQGVKKWIITIILVCFLICGLIGNILSATIMFRRSRRGLSSYFYLALLAIMDICVLYTGCLLFMFDIGFGYHPESNSTINCRLGSYIRHLVTYLSAWLIVAVTFERFIVVRFPLQSVHICRMHVAYGITLIIFIFFSFYTTHCFFTMNIKRISLQTDDGYHPNFFVCDLEKFNRLLAFIDLCFYSVIPSILIIIFNTLIISTMFYAIRQRRTYLQASSCLPTTDTSQRNHNQKTKSSSSIRAPFFRSRSVESSPAARSFISHGRVYHNGLNKNNFQQKSQQILYDSTSATGIRLTCSLLIISFVFVLCTLPVSMRQLIADLFPEYKSTTHWQITGVSLTVLMYLNHTVNFVLYCLTGRAFRRECRKLLSELWRLKDIRISCIINSNADKHHHYHQQMSHSNRNRIIILEKGPQQRMKRSCLQKKHEF</sequence>
<comment type="similarity">
    <text evidence="5">Belongs to the G-protein coupled receptor 1 family.</text>
</comment>
<feature type="transmembrane region" description="Helical" evidence="6">
    <location>
        <begin position="352"/>
        <end position="373"/>
    </location>
</feature>
<name>A0A814FRR0_9BILA</name>
<evidence type="ECO:0000256" key="5">
    <source>
        <dbReference type="RuleBase" id="RU000688"/>
    </source>
</evidence>
<accession>A0A814FRR0</accession>
<proteinExistence type="inferred from homology"/>
<feature type="domain" description="G-protein coupled receptors family 1 profile" evidence="7">
    <location>
        <begin position="83"/>
        <end position="413"/>
    </location>
</feature>
<gene>
    <name evidence="8" type="ORF">RFH988_LOCUS13417</name>
</gene>
<dbReference type="GO" id="GO:0016020">
    <property type="term" value="C:membrane"/>
    <property type="evidence" value="ECO:0007669"/>
    <property type="project" value="UniProtKB-SubCell"/>
</dbReference>
<dbReference type="PROSITE" id="PS00237">
    <property type="entry name" value="G_PROTEIN_RECEP_F1_1"/>
    <property type="match status" value="1"/>
</dbReference>